<dbReference type="STRING" id="443156.SAMN04489867_0511"/>
<name>A0A1H0M618_9MICO</name>
<keyword evidence="2" id="KW-1185">Reference proteome</keyword>
<dbReference type="AlphaFoldDB" id="A0A1H0M618"/>
<sequence>MRSSSVRIIAAFGLLLVLALSAHWIGAGPDPAPAAHHASGH</sequence>
<organism evidence="1 2">
    <name type="scientific">Pedococcus dokdonensis</name>
    <dbReference type="NCBI Taxonomy" id="443156"/>
    <lineage>
        <taxon>Bacteria</taxon>
        <taxon>Bacillati</taxon>
        <taxon>Actinomycetota</taxon>
        <taxon>Actinomycetes</taxon>
        <taxon>Micrococcales</taxon>
        <taxon>Intrasporangiaceae</taxon>
        <taxon>Pedococcus</taxon>
    </lineage>
</organism>
<reference evidence="2" key="1">
    <citation type="submission" date="2016-10" db="EMBL/GenBank/DDBJ databases">
        <authorList>
            <person name="Varghese N."/>
            <person name="Submissions S."/>
        </authorList>
    </citation>
    <scope>NUCLEOTIDE SEQUENCE [LARGE SCALE GENOMIC DNA]</scope>
    <source>
        <strain evidence="2">DSM 22329</strain>
    </source>
</reference>
<evidence type="ECO:0000313" key="1">
    <source>
        <dbReference type="EMBL" id="SDO75952.1"/>
    </source>
</evidence>
<dbReference type="EMBL" id="LT629711">
    <property type="protein sequence ID" value="SDO75952.1"/>
    <property type="molecule type" value="Genomic_DNA"/>
</dbReference>
<dbReference type="Proteomes" id="UP000199077">
    <property type="component" value="Chromosome I"/>
</dbReference>
<protein>
    <submittedName>
        <fullName evidence="1">Uncharacterized protein</fullName>
    </submittedName>
</protein>
<evidence type="ECO:0000313" key="2">
    <source>
        <dbReference type="Proteomes" id="UP000199077"/>
    </source>
</evidence>
<accession>A0A1H0M618</accession>
<proteinExistence type="predicted"/>
<gene>
    <name evidence="1" type="ORF">SAMN04489867_0511</name>
</gene>
<dbReference type="RefSeq" id="WP_269457317.1">
    <property type="nucleotide sequence ID" value="NZ_LT629711.1"/>
</dbReference>